<keyword evidence="3" id="KW-1185">Reference proteome</keyword>
<dbReference type="AlphaFoldDB" id="A0A972JC24"/>
<feature type="domain" description="Protein kinase" evidence="1">
    <location>
        <begin position="58"/>
        <end position="225"/>
    </location>
</feature>
<dbReference type="EMBL" id="WTVM01000150">
    <property type="protein sequence ID" value="NMG04733.1"/>
    <property type="molecule type" value="Genomic_DNA"/>
</dbReference>
<dbReference type="GO" id="GO:0004672">
    <property type="term" value="F:protein kinase activity"/>
    <property type="evidence" value="ECO:0007669"/>
    <property type="project" value="InterPro"/>
</dbReference>
<dbReference type="SUPFAM" id="SSF56112">
    <property type="entry name" value="Protein kinase-like (PK-like)"/>
    <property type="match status" value="1"/>
</dbReference>
<evidence type="ECO:0000313" key="3">
    <source>
        <dbReference type="Proteomes" id="UP000599523"/>
    </source>
</evidence>
<name>A0A972JC24_9RHOO</name>
<gene>
    <name evidence="2" type="ORF">GPA21_17400</name>
</gene>
<reference evidence="2" key="1">
    <citation type="submission" date="2019-12" db="EMBL/GenBank/DDBJ databases">
        <title>Comparative genomics gives insights into the taxonomy of the Azoarcus-Aromatoleum group and reveals separate origins of nif in the plant-associated Azoarcus and non-plant-associated Aromatoleum sub-groups.</title>
        <authorList>
            <person name="Lafos M."/>
            <person name="Maluk M."/>
            <person name="Batista M."/>
            <person name="Junghare M."/>
            <person name="Carmona M."/>
            <person name="Faoro H."/>
            <person name="Cruz L.M."/>
            <person name="Battistoni F."/>
            <person name="De Souza E."/>
            <person name="Pedrosa F."/>
            <person name="Chen W.-M."/>
            <person name="Poole P.S."/>
            <person name="Dixon R.A."/>
            <person name="James E.K."/>
        </authorList>
    </citation>
    <scope>NUCLEOTIDE SEQUENCE</scope>
    <source>
        <strain evidence="2">NSC3</strain>
    </source>
</reference>
<protein>
    <recommendedName>
        <fullName evidence="1">Protein kinase domain-containing protein</fullName>
    </recommendedName>
</protein>
<evidence type="ECO:0000259" key="1">
    <source>
        <dbReference type="PROSITE" id="PS50011"/>
    </source>
</evidence>
<sequence>MADWLAQALELSPAERFANARDMLDALNALPLGRPSAAGVDLRAFEAYRSELIPMVVYPLLENLKQGHSHLYKSSVGGRPISVKVWYGRKPDPKRPEETHQLQMFLDKARLVKTQPCASLAEVIDFGISDAGTFLVQQWVEDQGLQEVAGACASGRQMLELCHQLVKATLHLHSLGLQHGDLHPGNVVLEGGVVRFIDAIDMVPGGGAAPYNPAYVPADLSAVIQ</sequence>
<dbReference type="Gene3D" id="1.10.510.10">
    <property type="entry name" value="Transferase(Phosphotransferase) domain 1"/>
    <property type="match status" value="1"/>
</dbReference>
<comment type="caution">
    <text evidence="2">The sequence shown here is derived from an EMBL/GenBank/DDBJ whole genome shotgun (WGS) entry which is preliminary data.</text>
</comment>
<dbReference type="Proteomes" id="UP000599523">
    <property type="component" value="Unassembled WGS sequence"/>
</dbReference>
<dbReference type="PROSITE" id="PS50011">
    <property type="entry name" value="PROTEIN_KINASE_DOM"/>
    <property type="match status" value="1"/>
</dbReference>
<organism evidence="2 3">
    <name type="scientific">Azoarcus taiwanensis</name>
    <dbReference type="NCBI Taxonomy" id="666964"/>
    <lineage>
        <taxon>Bacteria</taxon>
        <taxon>Pseudomonadati</taxon>
        <taxon>Pseudomonadota</taxon>
        <taxon>Betaproteobacteria</taxon>
        <taxon>Rhodocyclales</taxon>
        <taxon>Zoogloeaceae</taxon>
        <taxon>Azoarcus</taxon>
    </lineage>
</organism>
<evidence type="ECO:0000313" key="2">
    <source>
        <dbReference type="EMBL" id="NMG04733.1"/>
    </source>
</evidence>
<dbReference type="Gene3D" id="3.30.200.20">
    <property type="entry name" value="Phosphorylase Kinase, domain 1"/>
    <property type="match status" value="1"/>
</dbReference>
<dbReference type="InterPro" id="IPR011009">
    <property type="entry name" value="Kinase-like_dom_sf"/>
</dbReference>
<dbReference type="RefSeq" id="WP_168989376.1">
    <property type="nucleotide sequence ID" value="NZ_CAWPHM010000056.1"/>
</dbReference>
<proteinExistence type="predicted"/>
<dbReference type="GO" id="GO:0005524">
    <property type="term" value="F:ATP binding"/>
    <property type="evidence" value="ECO:0007669"/>
    <property type="project" value="InterPro"/>
</dbReference>
<dbReference type="InterPro" id="IPR000719">
    <property type="entry name" value="Prot_kinase_dom"/>
</dbReference>
<accession>A0A972JC24</accession>